<evidence type="ECO:0000256" key="1">
    <source>
        <dbReference type="SAM" id="Phobius"/>
    </source>
</evidence>
<comment type="caution">
    <text evidence="2">The sequence shown here is derived from an EMBL/GenBank/DDBJ whole genome shotgun (WGS) entry which is preliminary data.</text>
</comment>
<feature type="transmembrane region" description="Helical" evidence="1">
    <location>
        <begin position="296"/>
        <end position="314"/>
    </location>
</feature>
<gene>
    <name evidence="2" type="ORF">IV203_029309</name>
</gene>
<dbReference type="OrthoDB" id="46449at2759"/>
<keyword evidence="1" id="KW-1133">Transmembrane helix</keyword>
<organism evidence="2 3">
    <name type="scientific">Nitzschia inconspicua</name>
    <dbReference type="NCBI Taxonomy" id="303405"/>
    <lineage>
        <taxon>Eukaryota</taxon>
        <taxon>Sar</taxon>
        <taxon>Stramenopiles</taxon>
        <taxon>Ochrophyta</taxon>
        <taxon>Bacillariophyta</taxon>
        <taxon>Bacillariophyceae</taxon>
        <taxon>Bacillariophycidae</taxon>
        <taxon>Bacillariales</taxon>
        <taxon>Bacillariaceae</taxon>
        <taxon>Nitzschia</taxon>
    </lineage>
</organism>
<keyword evidence="3" id="KW-1185">Reference proteome</keyword>
<evidence type="ECO:0000313" key="2">
    <source>
        <dbReference type="EMBL" id="KAG7366639.1"/>
    </source>
</evidence>
<protein>
    <submittedName>
        <fullName evidence="2">Uncharacterized protein</fullName>
    </submittedName>
</protein>
<accession>A0A9K3LRK9</accession>
<sequence>MASEKEDSTLWIGGTSSLARTFFVNYDHVAKNPTGDWQQNRRKWILTGLERDPPQWITALPKIIPVQYISLNLTGMTTAEVNNFFVQVNDNDFSNISSIVFSIRPLLFDKYIYTNVGDRMVKGLKLLMQHLVANLPRLHFILHISSVAAADHLRTQAFAKETDLDPPLTDYTATYDRCKRQSEDIITSVCRENNLSCIHLRLSAIFSDDRGCIQCSALSLQARVGCYLPLAIDCNSSLNVSKAVYVLLGKSGESPMSQSQQSVYYYTRPLTLPKPVPYGYYLSEFRRAHDINSASIWVPVWMVTSFVTLVHWLAHFNQRYLARKLPYLDAADYLLQVAAREHSFDNGAFRELMRNEIEQAAFTEETILDCFKRRKVHLNERN</sequence>
<dbReference type="AlphaFoldDB" id="A0A9K3LRK9"/>
<reference evidence="2" key="1">
    <citation type="journal article" date="2021" name="Sci. Rep.">
        <title>Diploid genomic architecture of Nitzschia inconspicua, an elite biomass production diatom.</title>
        <authorList>
            <person name="Oliver A."/>
            <person name="Podell S."/>
            <person name="Pinowska A."/>
            <person name="Traller J.C."/>
            <person name="Smith S.R."/>
            <person name="McClure R."/>
            <person name="Beliaev A."/>
            <person name="Bohutskyi P."/>
            <person name="Hill E.A."/>
            <person name="Rabines A."/>
            <person name="Zheng H."/>
            <person name="Allen L.Z."/>
            <person name="Kuo A."/>
            <person name="Grigoriev I.V."/>
            <person name="Allen A.E."/>
            <person name="Hazlebeck D."/>
            <person name="Allen E.E."/>
        </authorList>
    </citation>
    <scope>NUCLEOTIDE SEQUENCE</scope>
    <source>
        <strain evidence="2">Hildebrandi</strain>
    </source>
</reference>
<keyword evidence="1" id="KW-0812">Transmembrane</keyword>
<reference evidence="2" key="2">
    <citation type="submission" date="2021-04" db="EMBL/GenBank/DDBJ databases">
        <authorList>
            <person name="Podell S."/>
        </authorList>
    </citation>
    <scope>NUCLEOTIDE SEQUENCE</scope>
    <source>
        <strain evidence="2">Hildebrandi</strain>
    </source>
</reference>
<dbReference type="Proteomes" id="UP000693970">
    <property type="component" value="Unassembled WGS sequence"/>
</dbReference>
<keyword evidence="1" id="KW-0472">Membrane</keyword>
<evidence type="ECO:0000313" key="3">
    <source>
        <dbReference type="Proteomes" id="UP000693970"/>
    </source>
</evidence>
<proteinExistence type="predicted"/>
<dbReference type="EMBL" id="JAGRRH010000007">
    <property type="protein sequence ID" value="KAG7366639.1"/>
    <property type="molecule type" value="Genomic_DNA"/>
</dbReference>
<name>A0A9K3LRK9_9STRA</name>